<evidence type="ECO:0000313" key="2">
    <source>
        <dbReference type="EMBL" id="MFK2930868.1"/>
    </source>
</evidence>
<protein>
    <submittedName>
        <fullName evidence="2">DUF2306 domain-containing protein</fullName>
    </submittedName>
</protein>
<feature type="transmembrane region" description="Helical" evidence="1">
    <location>
        <begin position="12"/>
        <end position="33"/>
    </location>
</feature>
<feature type="transmembrane region" description="Helical" evidence="1">
    <location>
        <begin position="178"/>
        <end position="198"/>
    </location>
</feature>
<dbReference type="EMBL" id="JADIKL010000004">
    <property type="protein sequence ID" value="MFK2930868.1"/>
    <property type="molecule type" value="Genomic_DNA"/>
</dbReference>
<feature type="transmembrane region" description="Helical" evidence="1">
    <location>
        <begin position="85"/>
        <end position="105"/>
    </location>
</feature>
<feature type="transmembrane region" description="Helical" evidence="1">
    <location>
        <begin position="53"/>
        <end position="73"/>
    </location>
</feature>
<evidence type="ECO:0000256" key="1">
    <source>
        <dbReference type="SAM" id="Phobius"/>
    </source>
</evidence>
<evidence type="ECO:0000313" key="3">
    <source>
        <dbReference type="Proteomes" id="UP001620397"/>
    </source>
</evidence>
<feature type="transmembrane region" description="Helical" evidence="1">
    <location>
        <begin position="111"/>
        <end position="130"/>
    </location>
</feature>
<proteinExistence type="predicted"/>
<accession>A0ABW8KIZ2</accession>
<organism evidence="2 3">
    <name type="scientific">Dyella agri</name>
    <dbReference type="NCBI Taxonomy" id="1926869"/>
    <lineage>
        <taxon>Bacteria</taxon>
        <taxon>Pseudomonadati</taxon>
        <taxon>Pseudomonadota</taxon>
        <taxon>Gammaproteobacteria</taxon>
        <taxon>Lysobacterales</taxon>
        <taxon>Rhodanobacteraceae</taxon>
        <taxon>Dyella</taxon>
    </lineage>
</organism>
<keyword evidence="1" id="KW-0812">Transmembrane</keyword>
<dbReference type="Proteomes" id="UP001620397">
    <property type="component" value="Unassembled WGS sequence"/>
</dbReference>
<reference evidence="2 3" key="1">
    <citation type="submission" date="2020-10" db="EMBL/GenBank/DDBJ databases">
        <title>Phylogeny of dyella-like bacteria.</title>
        <authorList>
            <person name="Fu J."/>
        </authorList>
    </citation>
    <scope>NUCLEOTIDE SEQUENCE [LARGE SCALE GENOMIC DNA]</scope>
    <source>
        <strain evidence="2 3">DKC-1</strain>
    </source>
</reference>
<comment type="caution">
    <text evidence="2">The sequence shown here is derived from an EMBL/GenBank/DDBJ whole genome shotgun (WGS) entry which is preliminary data.</text>
</comment>
<gene>
    <name evidence="2" type="ORF">ISP14_08695</name>
</gene>
<name>A0ABW8KIZ2_9GAMM</name>
<keyword evidence="1" id="KW-1133">Transmembrane helix</keyword>
<dbReference type="Pfam" id="PF10067">
    <property type="entry name" value="DUF2306"/>
    <property type="match status" value="1"/>
</dbReference>
<dbReference type="RefSeq" id="WP_404538208.1">
    <property type="nucleotide sequence ID" value="NZ_JADIKL010000004.1"/>
</dbReference>
<keyword evidence="1" id="KW-0472">Membrane</keyword>
<feature type="transmembrane region" description="Helical" evidence="1">
    <location>
        <begin position="151"/>
        <end position="172"/>
    </location>
</feature>
<keyword evidence="3" id="KW-1185">Reference proteome</keyword>
<dbReference type="InterPro" id="IPR018750">
    <property type="entry name" value="DUF2306_membrane"/>
</dbReference>
<sequence length="216" mass="23330">MRERSVRLLRGIASVAFAALSVAVAAYAFAYLYRDHLPYNRFAAQFAVSGLDVPAHFFGAGLALLLAPLQLSAWVRRRMPRLHRLGGWLSAGAILIAAVAALSMARRTQGGVTSGLALAALAAVWLWCMGNGIRRIVAGDIAGHRRWMCRTAALTFAAVTLRLILAIGMALHLPFLPVYIFATWVCWPINLVVCEALLRRPTGQSHPSLAAMAAQS</sequence>